<dbReference type="EMBL" id="JAOEGN010000011">
    <property type="protein sequence ID" value="MCU0105241.1"/>
    <property type="molecule type" value="Genomic_DNA"/>
</dbReference>
<feature type="transmembrane region" description="Helical" evidence="1">
    <location>
        <begin position="102"/>
        <end position="122"/>
    </location>
</feature>
<proteinExistence type="predicted"/>
<dbReference type="RefSeq" id="WP_262096526.1">
    <property type="nucleotide sequence ID" value="NZ_JAOEGN010000011.1"/>
</dbReference>
<feature type="transmembrane region" description="Helical" evidence="1">
    <location>
        <begin position="179"/>
        <end position="205"/>
    </location>
</feature>
<keyword evidence="1" id="KW-0472">Membrane</keyword>
<keyword evidence="3" id="KW-1185">Reference proteome</keyword>
<protein>
    <recommendedName>
        <fullName evidence="4">ABC transporter permease</fullName>
    </recommendedName>
</protein>
<feature type="transmembrane region" description="Helical" evidence="1">
    <location>
        <begin position="43"/>
        <end position="66"/>
    </location>
</feature>
<reference evidence="3" key="1">
    <citation type="submission" date="2023-07" db="EMBL/GenBank/DDBJ databases">
        <title>Novel Mycoplasma species identified in domestic and wild animals.</title>
        <authorList>
            <person name="Volokhov D.V."/>
            <person name="Furtak V.A."/>
            <person name="Zagorodnyaya T.A."/>
        </authorList>
    </citation>
    <scope>NUCLEOTIDE SEQUENCE [LARGE SCALE GENOMIC DNA]</scope>
    <source>
        <strain evidence="3">92-19</strain>
    </source>
</reference>
<comment type="caution">
    <text evidence="2">The sequence shown here is derived from an EMBL/GenBank/DDBJ whole genome shotgun (WGS) entry which is preliminary data.</text>
</comment>
<sequence>MLAKLMKHEILSSYRKFLPIYGAIILLTLLTSFTYNIENISAGMTFTFLLFTLIGITMLFTFYTIIINLGQRVFGKPGYLLFTTPATTLEIMVSKVVINMMWLLLSVVVSVFAASLFILSAFRENVLNIFTEVFKLIGNYPFEAVTVVTAGIVYALYTIGMLFFLFALLNMIYKGEKKILFGILLYFVVNQVAGLVSSAFIGTYVSFASSFMTDFASVWVFIAIYFILSAGFYVLTYLIIDKKLELQ</sequence>
<accession>A0ABT2PXQ3</accession>
<dbReference type="Proteomes" id="UP001209076">
    <property type="component" value="Unassembled WGS sequence"/>
</dbReference>
<feature type="transmembrane region" description="Helical" evidence="1">
    <location>
        <begin position="20"/>
        <end position="37"/>
    </location>
</feature>
<organism evidence="2 3">
    <name type="scientific">Paracholeplasma vituli</name>
    <dbReference type="NCBI Taxonomy" id="69473"/>
    <lineage>
        <taxon>Bacteria</taxon>
        <taxon>Bacillati</taxon>
        <taxon>Mycoplasmatota</taxon>
        <taxon>Mollicutes</taxon>
        <taxon>Acholeplasmatales</taxon>
        <taxon>Acholeplasmataceae</taxon>
        <taxon>Paracholeplasma</taxon>
    </lineage>
</organism>
<evidence type="ECO:0008006" key="4">
    <source>
        <dbReference type="Google" id="ProtNLM"/>
    </source>
</evidence>
<feature type="transmembrane region" description="Helical" evidence="1">
    <location>
        <begin position="217"/>
        <end position="240"/>
    </location>
</feature>
<feature type="transmembrane region" description="Helical" evidence="1">
    <location>
        <begin position="142"/>
        <end position="167"/>
    </location>
</feature>
<evidence type="ECO:0000313" key="3">
    <source>
        <dbReference type="Proteomes" id="UP001209076"/>
    </source>
</evidence>
<keyword evidence="1" id="KW-0812">Transmembrane</keyword>
<name>A0ABT2PXQ3_9MOLU</name>
<evidence type="ECO:0000256" key="1">
    <source>
        <dbReference type="SAM" id="Phobius"/>
    </source>
</evidence>
<evidence type="ECO:0000313" key="2">
    <source>
        <dbReference type="EMBL" id="MCU0105241.1"/>
    </source>
</evidence>
<gene>
    <name evidence="2" type="ORF">N7603_06180</name>
</gene>
<keyword evidence="1" id="KW-1133">Transmembrane helix</keyword>